<evidence type="ECO:0000256" key="1">
    <source>
        <dbReference type="ARBA" id="ARBA00023242"/>
    </source>
</evidence>
<comment type="caution">
    <text evidence="2">The sequence shown here is derived from an EMBL/GenBank/DDBJ whole genome shotgun (WGS) entry which is preliminary data.</text>
</comment>
<dbReference type="EMBL" id="MPGH01000017">
    <property type="protein sequence ID" value="OLN96687.1"/>
    <property type="molecule type" value="Genomic_DNA"/>
</dbReference>
<dbReference type="InterPro" id="IPR053157">
    <property type="entry name" value="Sterol_Uptake_Regulator"/>
</dbReference>
<evidence type="ECO:0000313" key="2">
    <source>
        <dbReference type="EMBL" id="OLN96687.1"/>
    </source>
</evidence>
<gene>
    <name evidence="2" type="ORF">CCHL11_00768</name>
</gene>
<dbReference type="InterPro" id="IPR021858">
    <property type="entry name" value="Fun_TF"/>
</dbReference>
<reference evidence="2 3" key="1">
    <citation type="submission" date="2016-11" db="EMBL/GenBank/DDBJ databases">
        <title>Draft Genome Assembly of Colletotrichum chlorophyti a pathogen of herbaceous plants.</title>
        <authorList>
            <person name="Gan P."/>
            <person name="Narusaka M."/>
            <person name="Tsushima A."/>
            <person name="Narusaka Y."/>
            <person name="Takano Y."/>
            <person name="Shirasu K."/>
        </authorList>
    </citation>
    <scope>NUCLEOTIDE SEQUENCE [LARGE SCALE GENOMIC DNA]</scope>
    <source>
        <strain evidence="2 3">NTL11</strain>
    </source>
</reference>
<keyword evidence="1" id="KW-0539">Nucleus</keyword>
<evidence type="ECO:0000313" key="3">
    <source>
        <dbReference type="Proteomes" id="UP000186583"/>
    </source>
</evidence>
<proteinExistence type="predicted"/>
<sequence>MELLYHFEHCVAPAHGLGDETTSRGYQQMSVKEAFRTPFLMDQLLALAAAHKSTLPGEDQMFWRSEATRLQTRGLTQFNAAKAEVSTENFLSIFLYSTCLGQHVLFDTFSVPGDFSTVLDKLVHCMSLHRGIRTIVAGSWPTLRAHLEANMGSDSRFIKSIIISQGNAETGDECKGLFELLEKSDLSESARGCCREAVENLQLMFDIQRDTTLSAARRMSTVQEWSIRVSTEFVSLLDQRRPEALVVLAYWGIVLHNVRNSWAFGDAGRTLIESVSAHLGSYWSEWLAWPRKMLESSDAPLLRLS</sequence>
<dbReference type="AlphaFoldDB" id="A0A1Q8S5K4"/>
<dbReference type="GO" id="GO:0001228">
    <property type="term" value="F:DNA-binding transcription activator activity, RNA polymerase II-specific"/>
    <property type="evidence" value="ECO:0007669"/>
    <property type="project" value="TreeGrafter"/>
</dbReference>
<dbReference type="PANTHER" id="PTHR47784:SF4">
    <property type="entry name" value="ZN(II)2CYS6 TRANSCRIPTION FACTOR (EUROFUNG)"/>
    <property type="match status" value="1"/>
</dbReference>
<accession>A0A1Q8S5K4</accession>
<dbReference type="PANTHER" id="PTHR47784">
    <property type="entry name" value="STEROL UPTAKE CONTROL PROTEIN 2"/>
    <property type="match status" value="1"/>
</dbReference>
<organism evidence="2 3">
    <name type="scientific">Colletotrichum chlorophyti</name>
    <dbReference type="NCBI Taxonomy" id="708187"/>
    <lineage>
        <taxon>Eukaryota</taxon>
        <taxon>Fungi</taxon>
        <taxon>Dikarya</taxon>
        <taxon>Ascomycota</taxon>
        <taxon>Pezizomycotina</taxon>
        <taxon>Sordariomycetes</taxon>
        <taxon>Hypocreomycetidae</taxon>
        <taxon>Glomerellales</taxon>
        <taxon>Glomerellaceae</taxon>
        <taxon>Colletotrichum</taxon>
    </lineage>
</organism>
<dbReference type="STRING" id="708187.A0A1Q8S5K4"/>
<dbReference type="Proteomes" id="UP000186583">
    <property type="component" value="Unassembled WGS sequence"/>
</dbReference>
<name>A0A1Q8S5K4_9PEZI</name>
<protein>
    <submittedName>
        <fullName evidence="2">Uncharacterized protein</fullName>
    </submittedName>
</protein>
<dbReference type="OrthoDB" id="4937900at2759"/>
<dbReference type="Pfam" id="PF11951">
    <property type="entry name" value="Fungal_trans_2"/>
    <property type="match status" value="1"/>
</dbReference>
<keyword evidence="3" id="KW-1185">Reference proteome</keyword>